<proteinExistence type="predicted"/>
<evidence type="ECO:0000256" key="2">
    <source>
        <dbReference type="SAM" id="Phobius"/>
    </source>
</evidence>
<evidence type="ECO:0000256" key="1">
    <source>
        <dbReference type="SAM" id="MobiDB-lite"/>
    </source>
</evidence>
<comment type="caution">
    <text evidence="3">The sequence shown here is derived from an EMBL/GenBank/DDBJ whole genome shotgun (WGS) entry which is preliminary data.</text>
</comment>
<organism evidence="3 4">
    <name type="scientific">Rhodocollybia butyracea</name>
    <dbReference type="NCBI Taxonomy" id="206335"/>
    <lineage>
        <taxon>Eukaryota</taxon>
        <taxon>Fungi</taxon>
        <taxon>Dikarya</taxon>
        <taxon>Basidiomycota</taxon>
        <taxon>Agaricomycotina</taxon>
        <taxon>Agaricomycetes</taxon>
        <taxon>Agaricomycetidae</taxon>
        <taxon>Agaricales</taxon>
        <taxon>Marasmiineae</taxon>
        <taxon>Omphalotaceae</taxon>
        <taxon>Rhodocollybia</taxon>
    </lineage>
</organism>
<feature type="region of interest" description="Disordered" evidence="1">
    <location>
        <begin position="282"/>
        <end position="311"/>
    </location>
</feature>
<feature type="compositionally biased region" description="Basic and acidic residues" evidence="1">
    <location>
        <begin position="191"/>
        <end position="202"/>
    </location>
</feature>
<reference evidence="3" key="1">
    <citation type="submission" date="2020-11" db="EMBL/GenBank/DDBJ databases">
        <authorList>
            <consortium name="DOE Joint Genome Institute"/>
            <person name="Ahrendt S."/>
            <person name="Riley R."/>
            <person name="Andreopoulos W."/>
            <person name="Labutti K."/>
            <person name="Pangilinan J."/>
            <person name="Ruiz-Duenas F.J."/>
            <person name="Barrasa J.M."/>
            <person name="Sanchez-Garcia M."/>
            <person name="Camarero S."/>
            <person name="Miyauchi S."/>
            <person name="Serrano A."/>
            <person name="Linde D."/>
            <person name="Babiker R."/>
            <person name="Drula E."/>
            <person name="Ayuso-Fernandez I."/>
            <person name="Pacheco R."/>
            <person name="Padilla G."/>
            <person name="Ferreira P."/>
            <person name="Barriuso J."/>
            <person name="Kellner H."/>
            <person name="Castanera R."/>
            <person name="Alfaro M."/>
            <person name="Ramirez L."/>
            <person name="Pisabarro A.G."/>
            <person name="Kuo A."/>
            <person name="Tritt A."/>
            <person name="Lipzen A."/>
            <person name="He G."/>
            <person name="Yan M."/>
            <person name="Ng V."/>
            <person name="Cullen D."/>
            <person name="Martin F."/>
            <person name="Rosso M.-N."/>
            <person name="Henrissat B."/>
            <person name="Hibbett D."/>
            <person name="Martinez A.T."/>
            <person name="Grigoriev I.V."/>
        </authorList>
    </citation>
    <scope>NUCLEOTIDE SEQUENCE</scope>
    <source>
        <strain evidence="3">AH 40177</strain>
    </source>
</reference>
<evidence type="ECO:0000313" key="4">
    <source>
        <dbReference type="Proteomes" id="UP000772434"/>
    </source>
</evidence>
<keyword evidence="2" id="KW-1133">Transmembrane helix</keyword>
<dbReference type="Proteomes" id="UP000772434">
    <property type="component" value="Unassembled WGS sequence"/>
</dbReference>
<evidence type="ECO:0000313" key="3">
    <source>
        <dbReference type="EMBL" id="KAF9072884.1"/>
    </source>
</evidence>
<dbReference type="EMBL" id="JADNRY010000021">
    <property type="protein sequence ID" value="KAF9072884.1"/>
    <property type="molecule type" value="Genomic_DNA"/>
</dbReference>
<sequence>MSSALTFLNMGKRFFQIWARPTRSATITSSSALILDTATFFIRLAQRVPAFIYALLVGLVIIISAELVLSARSRIGTSPGPFMKAPMASILDIPQDMDREEFPFPGGATFQLRRKTKLELKELLRDYRLTMSGNKSEVLQRLIDFSGNPSAWNSIVAGRRRPHKGPREVGNHATTSPDNDKKPKKKSQVNARRDELMGERSPNEPAHVVQRSKDTRMQQEKDELIAWARRFVANNPGIQTPRKPVSTTKTPKTTIDSQLASMEGQLQKLLVSNQVNTDINTSMPSLSSSVSTPSSTTVSAPPNSLTSNAAQLPSSHLPVSLVCSSTLPLSLPLAAMPPPAAEIELADARATESKKLLIFGDGTRLEFFSSDVPDPLAISFAKDIPKLGRVWDDQRTDFSPSECTLRIKGHAIALKHWVVTYSYSHDNRWTEIKKKWDIWKWVAERYNQSTPKIFGQSSMTTSATNA</sequence>
<dbReference type="OrthoDB" id="3210866at2759"/>
<feature type="compositionally biased region" description="Low complexity" evidence="1">
    <location>
        <begin position="282"/>
        <end position="304"/>
    </location>
</feature>
<dbReference type="AlphaFoldDB" id="A0A9P5PUX5"/>
<protein>
    <recommendedName>
        <fullName evidence="5">SAP domain-containing protein</fullName>
    </recommendedName>
</protein>
<gene>
    <name evidence="3" type="ORF">BDP27DRAFT_1400533</name>
</gene>
<accession>A0A9P5PUX5</accession>
<keyword evidence="4" id="KW-1185">Reference proteome</keyword>
<evidence type="ECO:0008006" key="5">
    <source>
        <dbReference type="Google" id="ProtNLM"/>
    </source>
</evidence>
<feature type="transmembrane region" description="Helical" evidence="2">
    <location>
        <begin position="50"/>
        <end position="69"/>
    </location>
</feature>
<name>A0A9P5PUX5_9AGAR</name>
<keyword evidence="2" id="KW-0812">Transmembrane</keyword>
<keyword evidence="2" id="KW-0472">Membrane</keyword>
<feature type="region of interest" description="Disordered" evidence="1">
    <location>
        <begin position="153"/>
        <end position="219"/>
    </location>
</feature>